<dbReference type="SUPFAM" id="SSF55729">
    <property type="entry name" value="Acyl-CoA N-acyltransferases (Nat)"/>
    <property type="match status" value="1"/>
</dbReference>
<evidence type="ECO:0000313" key="3">
    <source>
        <dbReference type="Proteomes" id="UP000632377"/>
    </source>
</evidence>
<comment type="caution">
    <text evidence="2">The sequence shown here is derived from an EMBL/GenBank/DDBJ whole genome shotgun (WGS) entry which is preliminary data.</text>
</comment>
<dbReference type="CDD" id="cd04301">
    <property type="entry name" value="NAT_SF"/>
    <property type="match status" value="1"/>
</dbReference>
<dbReference type="Pfam" id="PF00583">
    <property type="entry name" value="Acetyltransf_1"/>
    <property type="match status" value="1"/>
</dbReference>
<accession>A0ABS1TET3</accession>
<dbReference type="InterPro" id="IPR016181">
    <property type="entry name" value="Acyl_CoA_acyltransferase"/>
</dbReference>
<evidence type="ECO:0000259" key="1">
    <source>
        <dbReference type="PROSITE" id="PS51186"/>
    </source>
</evidence>
<dbReference type="RefSeq" id="WP_202750625.1">
    <property type="nucleotide sequence ID" value="NZ_JAESWC010000018.1"/>
</dbReference>
<protein>
    <submittedName>
        <fullName evidence="2">GNAT family N-acetyltransferase</fullName>
    </submittedName>
</protein>
<reference evidence="2 3" key="1">
    <citation type="submission" date="2021-01" db="EMBL/GenBank/DDBJ databases">
        <title>Genome public.</title>
        <authorList>
            <person name="Liu C."/>
            <person name="Sun Q."/>
        </authorList>
    </citation>
    <scope>NUCLEOTIDE SEQUENCE [LARGE SCALE GENOMIC DNA]</scope>
    <source>
        <strain evidence="2 3">YIM B02515</strain>
    </source>
</reference>
<proteinExistence type="predicted"/>
<organism evidence="2 3">
    <name type="scientific">Clostridium rhizosphaerae</name>
    <dbReference type="NCBI Taxonomy" id="2803861"/>
    <lineage>
        <taxon>Bacteria</taxon>
        <taxon>Bacillati</taxon>
        <taxon>Bacillota</taxon>
        <taxon>Clostridia</taxon>
        <taxon>Eubacteriales</taxon>
        <taxon>Clostridiaceae</taxon>
        <taxon>Clostridium</taxon>
    </lineage>
</organism>
<dbReference type="Proteomes" id="UP000632377">
    <property type="component" value="Unassembled WGS sequence"/>
</dbReference>
<sequence length="293" mass="33621">MLSYRNFDKESDYNIMRRIVQQNCLQTGHLYPQLHVGNLDFERYAWEEDPEILYKNTWIVSDKKTEIGFISAGIDDFYITVLSDFEHLTQDIIKYIEGNCYKQGATITTEANSNNKLLSSILEELGYTKTDYFRFCGICDLSKIPSYSQLPDGFCIRLTQKKDVARRVELFGIAAGGKETTSEIYERMMKSLSYCDAMDFVVQTHNGEIIAYCTLWDDPISKKGIIEPIACVAEHRRKGIMKSVLLYGMNLLKERGTNYIYVSTGGKNIASQALYKSVGFIEYGINCEWQKTL</sequence>
<evidence type="ECO:0000313" key="2">
    <source>
        <dbReference type="EMBL" id="MBL4937884.1"/>
    </source>
</evidence>
<gene>
    <name evidence="2" type="ORF">JK636_19430</name>
</gene>
<dbReference type="EMBL" id="JAESWC010000018">
    <property type="protein sequence ID" value="MBL4937884.1"/>
    <property type="molecule type" value="Genomic_DNA"/>
</dbReference>
<dbReference type="InterPro" id="IPR000182">
    <property type="entry name" value="GNAT_dom"/>
</dbReference>
<dbReference type="Gene3D" id="3.40.630.30">
    <property type="match status" value="1"/>
</dbReference>
<dbReference type="PROSITE" id="PS51186">
    <property type="entry name" value="GNAT"/>
    <property type="match status" value="1"/>
</dbReference>
<feature type="domain" description="N-acetyltransferase" evidence="1">
    <location>
        <begin position="154"/>
        <end position="293"/>
    </location>
</feature>
<name>A0ABS1TET3_9CLOT</name>
<keyword evidence="3" id="KW-1185">Reference proteome</keyword>